<evidence type="ECO:0000256" key="3">
    <source>
        <dbReference type="ARBA" id="ARBA00022840"/>
    </source>
</evidence>
<evidence type="ECO:0000256" key="2">
    <source>
        <dbReference type="ARBA" id="ARBA00022741"/>
    </source>
</evidence>
<evidence type="ECO:0000256" key="1">
    <source>
        <dbReference type="ARBA" id="ARBA00022598"/>
    </source>
</evidence>
<reference evidence="7" key="1">
    <citation type="submission" date="2021-06" db="EMBL/GenBank/DDBJ databases">
        <authorList>
            <person name="Kallberg Y."/>
            <person name="Tangrot J."/>
            <person name="Rosling A."/>
        </authorList>
    </citation>
    <scope>NUCLEOTIDE SEQUENCE</scope>
    <source>
        <strain evidence="7">IN212</strain>
    </source>
</reference>
<keyword evidence="5" id="KW-0030">Aminoacyl-tRNA synthetase</keyword>
<dbReference type="SUPFAM" id="SSF50677">
    <property type="entry name" value="ValRS/IleRS/LeuRS editing domain"/>
    <property type="match status" value="1"/>
</dbReference>
<keyword evidence="4" id="KW-0648">Protein biosynthesis</keyword>
<dbReference type="AlphaFoldDB" id="A0A9N8ZWI5"/>
<dbReference type="EMBL" id="CAJVPZ010002262">
    <property type="protein sequence ID" value="CAG8509208.1"/>
    <property type="molecule type" value="Genomic_DNA"/>
</dbReference>
<keyword evidence="3" id="KW-0067">ATP-binding</keyword>
<dbReference type="InterPro" id="IPR050081">
    <property type="entry name" value="Ile-tRNA_ligase"/>
</dbReference>
<dbReference type="InterPro" id="IPR002300">
    <property type="entry name" value="aa-tRNA-synth_Ia"/>
</dbReference>
<dbReference type="GO" id="GO:0004822">
    <property type="term" value="F:isoleucine-tRNA ligase activity"/>
    <property type="evidence" value="ECO:0007669"/>
    <property type="project" value="TreeGrafter"/>
</dbReference>
<protein>
    <submittedName>
        <fullName evidence="7">10674_t:CDS:1</fullName>
    </submittedName>
</protein>
<evidence type="ECO:0000313" key="8">
    <source>
        <dbReference type="Proteomes" id="UP000789396"/>
    </source>
</evidence>
<evidence type="ECO:0000256" key="4">
    <source>
        <dbReference type="ARBA" id="ARBA00022917"/>
    </source>
</evidence>
<dbReference type="GO" id="GO:0002161">
    <property type="term" value="F:aminoacyl-tRNA deacylase activity"/>
    <property type="evidence" value="ECO:0007669"/>
    <property type="project" value="InterPro"/>
</dbReference>
<dbReference type="Pfam" id="PF00133">
    <property type="entry name" value="tRNA-synt_1"/>
    <property type="match status" value="1"/>
</dbReference>
<accession>A0A9N8ZWI5</accession>
<dbReference type="SUPFAM" id="SSF52374">
    <property type="entry name" value="Nucleotidylyl transferase"/>
    <property type="match status" value="1"/>
</dbReference>
<dbReference type="GO" id="GO:0005829">
    <property type="term" value="C:cytosol"/>
    <property type="evidence" value="ECO:0007669"/>
    <property type="project" value="TreeGrafter"/>
</dbReference>
<dbReference type="PANTHER" id="PTHR42765">
    <property type="entry name" value="SOLEUCYL-TRNA SYNTHETASE"/>
    <property type="match status" value="1"/>
</dbReference>
<dbReference type="PANTHER" id="PTHR42765:SF1">
    <property type="entry name" value="ISOLEUCINE--TRNA LIGASE, MITOCHONDRIAL"/>
    <property type="match status" value="1"/>
</dbReference>
<dbReference type="Gene3D" id="3.90.740.10">
    <property type="entry name" value="Valyl/Leucyl/Isoleucyl-tRNA synthetase, editing domain"/>
    <property type="match status" value="1"/>
</dbReference>
<proteinExistence type="predicted"/>
<keyword evidence="8" id="KW-1185">Reference proteome</keyword>
<organism evidence="7 8">
    <name type="scientific">Racocetra fulgida</name>
    <dbReference type="NCBI Taxonomy" id="60492"/>
    <lineage>
        <taxon>Eukaryota</taxon>
        <taxon>Fungi</taxon>
        <taxon>Fungi incertae sedis</taxon>
        <taxon>Mucoromycota</taxon>
        <taxon>Glomeromycotina</taxon>
        <taxon>Glomeromycetes</taxon>
        <taxon>Diversisporales</taxon>
        <taxon>Gigasporaceae</taxon>
        <taxon>Racocetra</taxon>
    </lineage>
</organism>
<comment type="caution">
    <text evidence="7">The sequence shown here is derived from an EMBL/GenBank/DDBJ whole genome shotgun (WGS) entry which is preliminary data.</text>
</comment>
<dbReference type="GO" id="GO:0005524">
    <property type="term" value="F:ATP binding"/>
    <property type="evidence" value="ECO:0007669"/>
    <property type="project" value="UniProtKB-KW"/>
</dbReference>
<feature type="domain" description="Aminoacyl-tRNA synthetase class Ia" evidence="6">
    <location>
        <begin position="96"/>
        <end position="179"/>
    </location>
</feature>
<name>A0A9N8ZWI5_9GLOM</name>
<evidence type="ECO:0000313" key="7">
    <source>
        <dbReference type="EMBL" id="CAG8509208.1"/>
    </source>
</evidence>
<keyword evidence="2" id="KW-0547">Nucleotide-binding</keyword>
<dbReference type="InterPro" id="IPR009008">
    <property type="entry name" value="Val/Leu/Ile-tRNA-synth_edit"/>
</dbReference>
<sequence length="428" mass="49610">MPQILNTRLLSPSLVRSLNPETYTFYCVYSEEEVNNWDYILEDNVRRLKHINICSNLDCQYYNRLTSLFLGEANNAQVGGPAVIAATAFGGMFFTAGRYTPFLLGWDTHGLPIEHKMLQVYPDKKNDLRSLCHQFALEQAQNQREQLKKLGLFTDYDKYYITLDKKYEAEQIRVFEKLTALAENEIEYYEKKDLSIYFKIKPWTIPDNQLVAVKKNVSYALVNCSGEYLIILKKKITLLEKQNIRNLKVEKVFLGQELIGLTYHHPYYKNTQGQVVDGEEFIQENEGTGLVHLAPAFGAEDFILAKKNKIRVDCPLKPNGCFNEKIGIPELVNKHYTVVNHHVVADLEKRNLVVKKEEIRVPIPVLYERGQPLLDIELINYIVELVSQTKFPQLIKEETQLGTDIMDVWLDSGVSHWCVLEQRKLREK</sequence>
<gene>
    <name evidence="7" type="ORF">RFULGI_LOCUS2814</name>
</gene>
<dbReference type="Proteomes" id="UP000789396">
    <property type="component" value="Unassembled WGS sequence"/>
</dbReference>
<keyword evidence="1" id="KW-0436">Ligase</keyword>
<dbReference type="GO" id="GO:0006428">
    <property type="term" value="P:isoleucyl-tRNA aminoacylation"/>
    <property type="evidence" value="ECO:0007669"/>
    <property type="project" value="TreeGrafter"/>
</dbReference>
<evidence type="ECO:0000256" key="5">
    <source>
        <dbReference type="ARBA" id="ARBA00023146"/>
    </source>
</evidence>
<evidence type="ECO:0000259" key="6">
    <source>
        <dbReference type="Pfam" id="PF00133"/>
    </source>
</evidence>
<dbReference type="OrthoDB" id="10264412at2759"/>